<name>A0ABP7V577_9FLAO</name>
<dbReference type="Proteomes" id="UP001500367">
    <property type="component" value="Unassembled WGS sequence"/>
</dbReference>
<keyword evidence="1" id="KW-0479">Metal-binding</keyword>
<dbReference type="SMART" id="SM00910">
    <property type="entry name" value="HIRAN"/>
    <property type="match status" value="1"/>
</dbReference>
<accession>A0ABP7V577</accession>
<keyword evidence="5" id="KW-1185">Reference proteome</keyword>
<dbReference type="Gene3D" id="3.30.70.2330">
    <property type="match status" value="1"/>
</dbReference>
<reference evidence="5" key="1">
    <citation type="journal article" date="2019" name="Int. J. Syst. Evol. Microbiol.">
        <title>The Global Catalogue of Microorganisms (GCM) 10K type strain sequencing project: providing services to taxonomists for standard genome sequencing and annotation.</title>
        <authorList>
            <consortium name="The Broad Institute Genomics Platform"/>
            <consortium name="The Broad Institute Genome Sequencing Center for Infectious Disease"/>
            <person name="Wu L."/>
            <person name="Ma J."/>
        </authorList>
    </citation>
    <scope>NUCLEOTIDE SEQUENCE [LARGE SCALE GENOMIC DNA]</scope>
    <source>
        <strain evidence="5">JCM 17069</strain>
    </source>
</reference>
<proteinExistence type="predicted"/>
<evidence type="ECO:0000259" key="3">
    <source>
        <dbReference type="SMART" id="SM00910"/>
    </source>
</evidence>
<evidence type="ECO:0000313" key="4">
    <source>
        <dbReference type="EMBL" id="GAA4059846.1"/>
    </source>
</evidence>
<sequence>MEHLAHFTIAGFTYYEGAMVFRKLKVGKALELRLDSDNKFDARAVAIYYKDSKLGFVPRGENRIIYKLLTLGMNKHLKTTIQKIDSREHPESQIMVVIHLIN</sequence>
<feature type="domain" description="HIRAN" evidence="3">
    <location>
        <begin position="2"/>
        <end position="100"/>
    </location>
</feature>
<organism evidence="4 5">
    <name type="scientific">Flavobacterium cheonanense</name>
    <dbReference type="NCBI Taxonomy" id="706183"/>
    <lineage>
        <taxon>Bacteria</taxon>
        <taxon>Pseudomonadati</taxon>
        <taxon>Bacteroidota</taxon>
        <taxon>Flavobacteriia</taxon>
        <taxon>Flavobacteriales</taxon>
        <taxon>Flavobacteriaceae</taxon>
        <taxon>Flavobacterium</taxon>
    </lineage>
</organism>
<evidence type="ECO:0000313" key="5">
    <source>
        <dbReference type="Proteomes" id="UP001500367"/>
    </source>
</evidence>
<protein>
    <recommendedName>
        <fullName evidence="3">HIRAN domain-containing protein</fullName>
    </recommendedName>
</protein>
<gene>
    <name evidence="4" type="ORF">GCM10022389_00040</name>
</gene>
<dbReference type="InterPro" id="IPR014905">
    <property type="entry name" value="HIRAN"/>
</dbReference>
<comment type="caution">
    <text evidence="4">The sequence shown here is derived from an EMBL/GenBank/DDBJ whole genome shotgun (WGS) entry which is preliminary data.</text>
</comment>
<evidence type="ECO:0000256" key="1">
    <source>
        <dbReference type="ARBA" id="ARBA00022723"/>
    </source>
</evidence>
<keyword evidence="2" id="KW-0378">Hydrolase</keyword>
<evidence type="ECO:0000256" key="2">
    <source>
        <dbReference type="ARBA" id="ARBA00022801"/>
    </source>
</evidence>
<dbReference type="Pfam" id="PF08797">
    <property type="entry name" value="HIRAN"/>
    <property type="match status" value="1"/>
</dbReference>
<dbReference type="EMBL" id="BAABCT010000001">
    <property type="protein sequence ID" value="GAA4059846.1"/>
    <property type="molecule type" value="Genomic_DNA"/>
</dbReference>